<dbReference type="KEGG" id="dli:dnl_60150"/>
<name>A0A975BDN6_9BACT</name>
<dbReference type="RefSeq" id="WP_207689419.1">
    <property type="nucleotide sequence ID" value="NZ_CP061799.1"/>
</dbReference>
<gene>
    <name evidence="1" type="ORF">dnl_60150</name>
</gene>
<dbReference type="EMBL" id="CP061799">
    <property type="protein sequence ID" value="QTA83602.1"/>
    <property type="molecule type" value="Genomic_DNA"/>
</dbReference>
<sequence>MASIQTFTKLILQVEGVKNYIFVRNDGRVIVHNTDNPDTLSSMIAFSGLSCDAVKSILGTTYFKYFILTRKTGEKLLVFPLENYFLGIIQDSQAYTPDVIQKIMRFITAVTRQKKQAG</sequence>
<evidence type="ECO:0000313" key="2">
    <source>
        <dbReference type="Proteomes" id="UP000663720"/>
    </source>
</evidence>
<keyword evidence="2" id="KW-1185">Reference proteome</keyword>
<accession>A0A975BDN6</accession>
<evidence type="ECO:0000313" key="1">
    <source>
        <dbReference type="EMBL" id="QTA83602.1"/>
    </source>
</evidence>
<dbReference type="Proteomes" id="UP000663720">
    <property type="component" value="Chromosome"/>
</dbReference>
<organism evidence="1 2">
    <name type="scientific">Desulfonema limicola</name>
    <dbReference type="NCBI Taxonomy" id="45656"/>
    <lineage>
        <taxon>Bacteria</taxon>
        <taxon>Pseudomonadati</taxon>
        <taxon>Thermodesulfobacteriota</taxon>
        <taxon>Desulfobacteria</taxon>
        <taxon>Desulfobacterales</taxon>
        <taxon>Desulfococcaceae</taxon>
        <taxon>Desulfonema</taxon>
    </lineage>
</organism>
<reference evidence="1" key="1">
    <citation type="journal article" date="2021" name="Microb. Physiol.">
        <title>Proteogenomic Insights into the Physiology of Marine, Sulfate-Reducing, Filamentous Desulfonema limicola and Desulfonema magnum.</title>
        <authorList>
            <person name="Schnaars V."/>
            <person name="Wohlbrand L."/>
            <person name="Scheve S."/>
            <person name="Hinrichs C."/>
            <person name="Reinhardt R."/>
            <person name="Rabus R."/>
        </authorList>
    </citation>
    <scope>NUCLEOTIDE SEQUENCE</scope>
    <source>
        <strain evidence="1">5ac10</strain>
    </source>
</reference>
<dbReference type="AlphaFoldDB" id="A0A975BDN6"/>
<proteinExistence type="predicted"/>
<protein>
    <submittedName>
        <fullName evidence="1">Uncharacterized protein</fullName>
    </submittedName>
</protein>